<keyword evidence="2" id="KW-1185">Reference proteome</keyword>
<dbReference type="AlphaFoldDB" id="A0A498KQH7"/>
<evidence type="ECO:0000313" key="2">
    <source>
        <dbReference type="Proteomes" id="UP000290289"/>
    </source>
</evidence>
<dbReference type="EMBL" id="RDQH01000327">
    <property type="protein sequence ID" value="RXI07955.1"/>
    <property type="molecule type" value="Genomic_DNA"/>
</dbReference>
<sequence>MESRMVVAKGSSKDFPTAEEDECVHDHFIRTDREEDELDLEEDGLDLEGVKFDNVAGAFYCLEHASWSSNVVNYNEILVSLDKYHGRCI</sequence>
<evidence type="ECO:0000313" key="1">
    <source>
        <dbReference type="EMBL" id="RXI07955.1"/>
    </source>
</evidence>
<organism evidence="1 2">
    <name type="scientific">Malus domestica</name>
    <name type="common">Apple</name>
    <name type="synonym">Pyrus malus</name>
    <dbReference type="NCBI Taxonomy" id="3750"/>
    <lineage>
        <taxon>Eukaryota</taxon>
        <taxon>Viridiplantae</taxon>
        <taxon>Streptophyta</taxon>
        <taxon>Embryophyta</taxon>
        <taxon>Tracheophyta</taxon>
        <taxon>Spermatophyta</taxon>
        <taxon>Magnoliopsida</taxon>
        <taxon>eudicotyledons</taxon>
        <taxon>Gunneridae</taxon>
        <taxon>Pentapetalae</taxon>
        <taxon>rosids</taxon>
        <taxon>fabids</taxon>
        <taxon>Rosales</taxon>
        <taxon>Rosaceae</taxon>
        <taxon>Amygdaloideae</taxon>
        <taxon>Maleae</taxon>
        <taxon>Malus</taxon>
    </lineage>
</organism>
<gene>
    <name evidence="1" type="ORF">DVH24_014521</name>
</gene>
<dbReference type="Proteomes" id="UP000290289">
    <property type="component" value="Chromosome 1"/>
</dbReference>
<accession>A0A498KQH7</accession>
<name>A0A498KQH7_MALDO</name>
<reference evidence="1 2" key="1">
    <citation type="submission" date="2018-10" db="EMBL/GenBank/DDBJ databases">
        <title>A high-quality apple genome assembly.</title>
        <authorList>
            <person name="Hu J."/>
        </authorList>
    </citation>
    <scope>NUCLEOTIDE SEQUENCE [LARGE SCALE GENOMIC DNA]</scope>
    <source>
        <strain evidence="2">cv. HFTH1</strain>
        <tissue evidence="1">Young leaf</tissue>
    </source>
</reference>
<proteinExistence type="predicted"/>
<protein>
    <submittedName>
        <fullName evidence="1">Uncharacterized protein</fullName>
    </submittedName>
</protein>
<comment type="caution">
    <text evidence="1">The sequence shown here is derived from an EMBL/GenBank/DDBJ whole genome shotgun (WGS) entry which is preliminary data.</text>
</comment>